<comment type="similarity">
    <text evidence="1">Belongs to the transcriptional antiterminator BglG family. GlcT subfamily.</text>
</comment>
<dbReference type="SMART" id="SM01061">
    <property type="entry name" value="CAT_RBD"/>
    <property type="match status" value="1"/>
</dbReference>
<organism evidence="4 5">
    <name type="scientific">Staphylococcus aureus subsp. aureus DR10</name>
    <dbReference type="NCBI Taxonomy" id="1155079"/>
    <lineage>
        <taxon>Bacteria</taxon>
        <taxon>Bacillati</taxon>
        <taxon>Bacillota</taxon>
        <taxon>Bacilli</taxon>
        <taxon>Bacillales</taxon>
        <taxon>Staphylococcaceae</taxon>
        <taxon>Staphylococcus</taxon>
    </lineage>
</organism>
<feature type="domain" description="PRD" evidence="3">
    <location>
        <begin position="72"/>
        <end position="176"/>
    </location>
</feature>
<dbReference type="Gene3D" id="2.30.24.10">
    <property type="entry name" value="CAT RNA-binding domain"/>
    <property type="match status" value="1"/>
</dbReference>
<dbReference type="InterPro" id="IPR050661">
    <property type="entry name" value="BglG_antiterminators"/>
</dbReference>
<feature type="domain" description="PRD" evidence="3">
    <location>
        <begin position="177"/>
        <end position="286"/>
    </location>
</feature>
<dbReference type="InterPro" id="IPR036650">
    <property type="entry name" value="CAT_RNA-bd_dom_sf"/>
</dbReference>
<proteinExistence type="inferred from homology"/>
<dbReference type="InterPro" id="IPR004341">
    <property type="entry name" value="CAT_RNA-bd_dom"/>
</dbReference>
<dbReference type="InterPro" id="IPR036634">
    <property type="entry name" value="PRD_sf"/>
</dbReference>
<name>A0ABC9Q0J9_STAA5</name>
<dbReference type="NCBIfam" id="NF047357">
    <property type="entry name" value="antiterm_GlcT"/>
    <property type="match status" value="1"/>
</dbReference>
<comment type="caution">
    <text evidence="4">The sequence shown here is derived from an EMBL/GenBank/DDBJ whole genome shotgun (WGS) entry which is preliminary data.</text>
</comment>
<dbReference type="AlphaFoldDB" id="A0ABC9Q0J9"/>
<dbReference type="Proteomes" id="UP000003093">
    <property type="component" value="Unassembled WGS sequence"/>
</dbReference>
<dbReference type="Pfam" id="PF00874">
    <property type="entry name" value="PRD"/>
    <property type="match status" value="2"/>
</dbReference>
<dbReference type="PROSITE" id="PS00654">
    <property type="entry name" value="PRD_1"/>
    <property type="match status" value="1"/>
</dbReference>
<protein>
    <submittedName>
        <fullName evidence="4">Transcription antiterminator, BglG family</fullName>
    </submittedName>
</protein>
<accession>A0ABC9Q0J9</accession>
<dbReference type="InterPro" id="IPR011608">
    <property type="entry name" value="PRD"/>
</dbReference>
<dbReference type="SUPFAM" id="SSF63520">
    <property type="entry name" value="PTS-regulatory domain, PRD"/>
    <property type="match status" value="2"/>
</dbReference>
<dbReference type="EMBL" id="AIDT01000007">
    <property type="protein sequence ID" value="EIA14193.1"/>
    <property type="molecule type" value="Genomic_DNA"/>
</dbReference>
<gene>
    <name evidence="4" type="ORF">ST398NM02_1359</name>
</gene>
<evidence type="ECO:0000313" key="4">
    <source>
        <dbReference type="EMBL" id="EIA14193.1"/>
    </source>
</evidence>
<keyword evidence="2" id="KW-0677">Repeat</keyword>
<dbReference type="PANTHER" id="PTHR30185:SF16">
    <property type="entry name" value="PROTEIN GLCT"/>
    <property type="match status" value="1"/>
</dbReference>
<dbReference type="Gene3D" id="1.20.890.100">
    <property type="match status" value="1"/>
</dbReference>
<dbReference type="Gene3D" id="1.20.58.1950">
    <property type="match status" value="1"/>
</dbReference>
<evidence type="ECO:0000256" key="2">
    <source>
        <dbReference type="ARBA" id="ARBA00022737"/>
    </source>
</evidence>
<reference evidence="4 5" key="1">
    <citation type="journal article" date="2012" name="MBio">
        <title>Identification of a highly transmissible animal-independent Staphylococcus aureus ST398 clone with distinct genomic and cell adhesion properties.</title>
        <authorList>
            <person name="Uhlemann A.C."/>
            <person name="Porcella S.F."/>
            <person name="Trivedi S."/>
            <person name="Sullivan S.B."/>
            <person name="Hafer C."/>
            <person name="Kennedy A.D."/>
            <person name="Barbian K.D."/>
            <person name="McCarthy A.J."/>
            <person name="Street C."/>
            <person name="Hirschberg D.L."/>
            <person name="Lipkin W.I."/>
            <person name="Lindsay J.A."/>
            <person name="DeLeo F.R."/>
            <person name="Lowy F.D."/>
        </authorList>
    </citation>
    <scope>NUCLEOTIDE SEQUENCE [LARGE SCALE GENOMIC DNA]</scope>
    <source>
        <strain evidence="4 5">DR10</strain>
    </source>
</reference>
<dbReference type="Gene3D" id="1.10.1790.10">
    <property type="entry name" value="PRD domain"/>
    <property type="match status" value="1"/>
</dbReference>
<dbReference type="Pfam" id="PF03123">
    <property type="entry name" value="CAT_RBD"/>
    <property type="match status" value="1"/>
</dbReference>
<dbReference type="SUPFAM" id="SSF50151">
    <property type="entry name" value="SacY-like RNA-binding domain"/>
    <property type="match status" value="1"/>
</dbReference>
<evidence type="ECO:0000313" key="5">
    <source>
        <dbReference type="Proteomes" id="UP000003093"/>
    </source>
</evidence>
<evidence type="ECO:0000256" key="1">
    <source>
        <dbReference type="ARBA" id="ARBA00009115"/>
    </source>
</evidence>
<dbReference type="InterPro" id="IPR001550">
    <property type="entry name" value="Transcrpt_antitermin_CS"/>
</dbReference>
<sequence>MMIMGEYIVTKTLNNNVVVCTNNDQEVILIGKGIGFNKKEGMVLNDQTNTIEKIYKLESEQQKAHYKSLVEIADDNVLQVIIDSLNFISNTAMNVDSKQLVVSLTDHIIFAYKRLKQNQVISNPFVMETMQLYSDAYHIAKQVIDQLNAALDVHFPEDEIGFIALHIASNTEDLSMHEMTLINNVIKKGIDIIESDLVTTVDKESLQYQRFIRHVQFLIRRLRRKEYIHAQDDFVSMIKNHYPICYNTAYKILTMIQKQFDVNISESEIIYLTLHIHHFEERINQS</sequence>
<dbReference type="PROSITE" id="PS51372">
    <property type="entry name" value="PRD_2"/>
    <property type="match status" value="2"/>
</dbReference>
<evidence type="ECO:0000259" key="3">
    <source>
        <dbReference type="PROSITE" id="PS51372"/>
    </source>
</evidence>
<dbReference type="PANTHER" id="PTHR30185">
    <property type="entry name" value="CRYPTIC BETA-GLUCOSIDE BGL OPERON ANTITERMINATOR"/>
    <property type="match status" value="1"/>
</dbReference>